<dbReference type="GO" id="GO:0001681">
    <property type="term" value="F:sialate O-acetylesterase activity"/>
    <property type="evidence" value="ECO:0007669"/>
    <property type="project" value="InterPro"/>
</dbReference>
<dbReference type="SUPFAM" id="SSF52266">
    <property type="entry name" value="SGNH hydrolase"/>
    <property type="match status" value="1"/>
</dbReference>
<dbReference type="PANTHER" id="PTHR22901:SF0">
    <property type="entry name" value="SIALATE O-ACETYLESTERASE"/>
    <property type="match status" value="1"/>
</dbReference>
<evidence type="ECO:0000259" key="3">
    <source>
        <dbReference type="Pfam" id="PF03629"/>
    </source>
</evidence>
<name>A0A6C2UK60_9BACT</name>
<dbReference type="Proteomes" id="UP000346198">
    <property type="component" value="Unassembled WGS sequence"/>
</dbReference>
<feature type="compositionally biased region" description="Basic residues" evidence="2">
    <location>
        <begin position="250"/>
        <end position="270"/>
    </location>
</feature>
<dbReference type="GO" id="GO:0005975">
    <property type="term" value="P:carbohydrate metabolic process"/>
    <property type="evidence" value="ECO:0007669"/>
    <property type="project" value="TreeGrafter"/>
</dbReference>
<organism evidence="4 5">
    <name type="scientific">Pontiella sulfatireligans</name>
    <dbReference type="NCBI Taxonomy" id="2750658"/>
    <lineage>
        <taxon>Bacteria</taxon>
        <taxon>Pseudomonadati</taxon>
        <taxon>Kiritimatiellota</taxon>
        <taxon>Kiritimatiellia</taxon>
        <taxon>Kiritimatiellales</taxon>
        <taxon>Pontiellaceae</taxon>
        <taxon>Pontiella</taxon>
    </lineage>
</organism>
<keyword evidence="5" id="KW-1185">Reference proteome</keyword>
<evidence type="ECO:0000313" key="5">
    <source>
        <dbReference type="Proteomes" id="UP000346198"/>
    </source>
</evidence>
<protein>
    <recommendedName>
        <fullName evidence="3">Sialate O-acetylesterase domain-containing protein</fullName>
    </recommendedName>
</protein>
<dbReference type="AlphaFoldDB" id="A0A6C2UK60"/>
<proteinExistence type="predicted"/>
<dbReference type="Pfam" id="PF03629">
    <property type="entry name" value="SASA"/>
    <property type="match status" value="2"/>
</dbReference>
<accession>A0A6C2UK60</accession>
<feature type="domain" description="Sialate O-acetylesterase" evidence="3">
    <location>
        <begin position="104"/>
        <end position="206"/>
    </location>
</feature>
<sequence>MKVWMIGIIAFLAVGSAWAELRLPVVFSDGMVLQRDQKVAVWGWADPGAEVTVSFGGQEKIAKAGKDGRFMVKLKKMKASAEPKVLKITSGTESKAIKNILVGEVWLCSGQSNMAMTVGKSDNFEKEQAAANHPLIRMFINERNVSLEPLDDCTGAWNVCTPETVGGFSAAAYFFGREIQQELDVPVGLIHTSWGGTRIESWSPMASLEQFPLVMESKAKQDQWAANFTEERSKKQYVEAVAKWESAVKKAKANGKKGPKKPKKSTHPHKSQNYPANLYNAMINPFVPYGIRGAIWYQGEANAHSIKEAMLYRDLLENLATEWRKDWGSKFPFYAVQLVNYKKPQVAPVEDTGWVFIRESFLNFHKEVPNAGIAVTIDIGMEKNIHPTNKQAVGYRLAQQALAKTYGKDIVAGGPIYKSMKKDGNKIAIKFDDIGSGLVEQGGTPLKTFAIAGADQKFVAAQAAIVDGAVVVSSTEVADPVAVRYAWADNPVGCNLFNKEGFPASPFRTDDWAPTGE</sequence>
<reference evidence="4 5" key="1">
    <citation type="submission" date="2019-04" db="EMBL/GenBank/DDBJ databases">
        <authorList>
            <person name="Van Vliet M D."/>
        </authorList>
    </citation>
    <scope>NUCLEOTIDE SEQUENCE [LARGE SCALE GENOMIC DNA]</scope>
    <source>
        <strain evidence="4 5">F21</strain>
    </source>
</reference>
<keyword evidence="1" id="KW-0378">Hydrolase</keyword>
<dbReference type="InterPro" id="IPR005181">
    <property type="entry name" value="SASA"/>
</dbReference>
<gene>
    <name evidence="4" type="ORF">SCARR_02412</name>
</gene>
<evidence type="ECO:0000256" key="2">
    <source>
        <dbReference type="SAM" id="MobiDB-lite"/>
    </source>
</evidence>
<feature type="region of interest" description="Disordered" evidence="2">
    <location>
        <begin position="250"/>
        <end position="272"/>
    </location>
</feature>
<dbReference type="EMBL" id="CAAHFH010000001">
    <property type="protein sequence ID" value="VGO20349.1"/>
    <property type="molecule type" value="Genomic_DNA"/>
</dbReference>
<evidence type="ECO:0000313" key="4">
    <source>
        <dbReference type="EMBL" id="VGO20349.1"/>
    </source>
</evidence>
<dbReference type="PANTHER" id="PTHR22901">
    <property type="entry name" value="SIALATE O-ACETYLESTERASE"/>
    <property type="match status" value="1"/>
</dbReference>
<dbReference type="Gene3D" id="3.40.50.1110">
    <property type="entry name" value="SGNH hydrolase"/>
    <property type="match status" value="1"/>
</dbReference>
<feature type="domain" description="Sialate O-acetylesterase" evidence="3">
    <location>
        <begin position="277"/>
        <end position="401"/>
    </location>
</feature>
<dbReference type="InterPro" id="IPR039329">
    <property type="entry name" value="SIAE"/>
</dbReference>
<dbReference type="InterPro" id="IPR036514">
    <property type="entry name" value="SGNH_hydro_sf"/>
</dbReference>
<evidence type="ECO:0000256" key="1">
    <source>
        <dbReference type="ARBA" id="ARBA00022801"/>
    </source>
</evidence>
<dbReference type="RefSeq" id="WP_136061775.1">
    <property type="nucleotide sequence ID" value="NZ_CAAHFH010000001.1"/>
</dbReference>